<evidence type="ECO:0000313" key="3">
    <source>
        <dbReference type="Proteomes" id="UP000008063"/>
    </source>
</evidence>
<dbReference type="EMBL" id="GL945485">
    <property type="protein sequence ID" value="EGN95808.1"/>
    <property type="molecule type" value="Genomic_DNA"/>
</dbReference>
<accession>F8Q8C0</accession>
<gene>
    <name evidence="2" type="ORF">SERLA73DRAFT_60147</name>
</gene>
<evidence type="ECO:0000313" key="2">
    <source>
        <dbReference type="EMBL" id="EGN95808.1"/>
    </source>
</evidence>
<keyword evidence="1" id="KW-0732">Signal</keyword>
<evidence type="ECO:0000256" key="1">
    <source>
        <dbReference type="SAM" id="SignalP"/>
    </source>
</evidence>
<dbReference type="OrthoDB" id="2693386at2759"/>
<organism evidence="3">
    <name type="scientific">Serpula lacrymans var. lacrymans (strain S7.3)</name>
    <name type="common">Dry rot fungus</name>
    <dbReference type="NCBI Taxonomy" id="936435"/>
    <lineage>
        <taxon>Eukaryota</taxon>
        <taxon>Fungi</taxon>
        <taxon>Dikarya</taxon>
        <taxon>Basidiomycota</taxon>
        <taxon>Agaricomycotina</taxon>
        <taxon>Agaricomycetes</taxon>
        <taxon>Agaricomycetidae</taxon>
        <taxon>Boletales</taxon>
        <taxon>Coniophorineae</taxon>
        <taxon>Serpulaceae</taxon>
        <taxon>Serpula</taxon>
    </lineage>
</organism>
<dbReference type="InParanoid" id="F8Q8C0"/>
<keyword evidence="3" id="KW-1185">Reference proteome</keyword>
<dbReference type="AlphaFoldDB" id="F8Q8C0"/>
<dbReference type="Proteomes" id="UP000008063">
    <property type="component" value="Unassembled WGS sequence"/>
</dbReference>
<feature type="chain" id="PRO_5003377184" evidence="1">
    <location>
        <begin position="22"/>
        <end position="94"/>
    </location>
</feature>
<feature type="non-terminal residue" evidence="2">
    <location>
        <position position="1"/>
    </location>
</feature>
<protein>
    <submittedName>
        <fullName evidence="2">Uncharacterized protein</fullName>
    </submittedName>
</protein>
<sequence length="94" mass="10842">VLDFLFLEFALLWFKIQLVLLQNTEDFGDYLAMFFECFREDHDIVVHHGLEGCWRVGKSEKHDKGFKQAVIGPESGLVFVSFLDSDVVVSPLYV</sequence>
<feature type="signal peptide" evidence="1">
    <location>
        <begin position="1"/>
        <end position="21"/>
    </location>
</feature>
<reference evidence="3" key="1">
    <citation type="journal article" date="2011" name="Science">
        <title>The plant cell wall-decomposing machinery underlies the functional diversity of forest fungi.</title>
        <authorList>
            <person name="Eastwood D.C."/>
            <person name="Floudas D."/>
            <person name="Binder M."/>
            <person name="Majcherczyk A."/>
            <person name="Schneider P."/>
            <person name="Aerts A."/>
            <person name="Asiegbu F.O."/>
            <person name="Baker S.E."/>
            <person name="Barry K."/>
            <person name="Bendiksby M."/>
            <person name="Blumentritt M."/>
            <person name="Coutinho P.M."/>
            <person name="Cullen D."/>
            <person name="de Vries R.P."/>
            <person name="Gathman A."/>
            <person name="Goodell B."/>
            <person name="Henrissat B."/>
            <person name="Ihrmark K."/>
            <person name="Kauserud H."/>
            <person name="Kohler A."/>
            <person name="LaButti K."/>
            <person name="Lapidus A."/>
            <person name="Lavin J.L."/>
            <person name="Lee Y.-H."/>
            <person name="Lindquist E."/>
            <person name="Lilly W."/>
            <person name="Lucas S."/>
            <person name="Morin E."/>
            <person name="Murat C."/>
            <person name="Oguiza J.A."/>
            <person name="Park J."/>
            <person name="Pisabarro A.G."/>
            <person name="Riley R."/>
            <person name="Rosling A."/>
            <person name="Salamov A."/>
            <person name="Schmidt O."/>
            <person name="Schmutz J."/>
            <person name="Skrede I."/>
            <person name="Stenlid J."/>
            <person name="Wiebenga A."/>
            <person name="Xie X."/>
            <person name="Kuees U."/>
            <person name="Hibbett D.S."/>
            <person name="Hoffmeister D."/>
            <person name="Hoegberg N."/>
            <person name="Martin F."/>
            <person name="Grigoriev I.V."/>
            <person name="Watkinson S.C."/>
        </authorList>
    </citation>
    <scope>NUCLEOTIDE SEQUENCE [LARGE SCALE GENOMIC DNA]</scope>
    <source>
        <strain evidence="3">strain S7.3</strain>
    </source>
</reference>
<proteinExistence type="predicted"/>
<name>F8Q8C0_SERL3</name>
<dbReference type="HOGENOM" id="CLU_143913_1_0_1"/>